<dbReference type="GO" id="GO:0008270">
    <property type="term" value="F:zinc ion binding"/>
    <property type="evidence" value="ECO:0007669"/>
    <property type="project" value="InterPro"/>
</dbReference>
<dbReference type="SUPFAM" id="SSF56281">
    <property type="entry name" value="Metallo-hydrolase/oxidoreductase"/>
    <property type="match status" value="1"/>
</dbReference>
<dbReference type="PANTHER" id="PTHR42951">
    <property type="entry name" value="METALLO-BETA-LACTAMASE DOMAIN-CONTAINING"/>
    <property type="match status" value="1"/>
</dbReference>
<dbReference type="InterPro" id="IPR001279">
    <property type="entry name" value="Metallo-B-lactamas"/>
</dbReference>
<keyword evidence="11" id="KW-0046">Antibiotic resistance</keyword>
<dbReference type="InterPro" id="IPR001018">
    <property type="entry name" value="Beta-lactamase_class-B_CS"/>
</dbReference>
<evidence type="ECO:0000313" key="15">
    <source>
        <dbReference type="Proteomes" id="UP000228621"/>
    </source>
</evidence>
<dbReference type="AlphaFoldDB" id="A0A2A5JV04"/>
<keyword evidence="9 14" id="KW-0378">Hydrolase</keyword>
<dbReference type="InterPro" id="IPR036866">
    <property type="entry name" value="RibonucZ/Hydroxyglut_hydro"/>
</dbReference>
<protein>
    <recommendedName>
        <fullName evidence="5">beta-lactamase</fullName>
        <ecNumber evidence="5">3.5.2.6</ecNumber>
    </recommendedName>
</protein>
<dbReference type="RefSeq" id="WP_099640690.1">
    <property type="nucleotide sequence ID" value="NZ_NKHF01000013.1"/>
</dbReference>
<evidence type="ECO:0000259" key="13">
    <source>
        <dbReference type="SMART" id="SM00849"/>
    </source>
</evidence>
<feature type="signal peptide" evidence="12">
    <location>
        <begin position="1"/>
        <end position="20"/>
    </location>
</feature>
<reference evidence="15" key="1">
    <citation type="journal article" date="2019" name="Genome Announc.">
        <title>Draft Genome Sequence of Pseudoalteromonas piscicida Strain 36Y ROTHPW, an Hypersaline Seawater Isolate from the South Coast of Sonora, Mexico.</title>
        <authorList>
            <person name="Sanchez-Diaz R."/>
            <person name="Molina-Garza Z.J."/>
            <person name="Cruz-Suarez L.E."/>
            <person name="Selvin J."/>
            <person name="Kiran G.S."/>
            <person name="Ibarra-Gamez J.C."/>
            <person name="Gomez-Gil B."/>
            <person name="Galaviz-Silva L."/>
        </authorList>
    </citation>
    <scope>NUCLEOTIDE SEQUENCE [LARGE SCALE GENOMIC DNA]</scope>
    <source>
        <strain evidence="15">36Y_RITHPW</strain>
    </source>
</reference>
<dbReference type="OrthoDB" id="9769598at2"/>
<evidence type="ECO:0000256" key="12">
    <source>
        <dbReference type="SAM" id="SignalP"/>
    </source>
</evidence>
<dbReference type="PROSITE" id="PS00743">
    <property type="entry name" value="BETA_LACTAMASE_B_1"/>
    <property type="match status" value="1"/>
</dbReference>
<dbReference type="SMART" id="SM00849">
    <property type="entry name" value="Lactamase_B"/>
    <property type="match status" value="1"/>
</dbReference>
<dbReference type="Proteomes" id="UP000228621">
    <property type="component" value="Unassembled WGS sequence"/>
</dbReference>
<feature type="chain" id="PRO_5012811316" description="beta-lactamase" evidence="12">
    <location>
        <begin position="21"/>
        <end position="265"/>
    </location>
</feature>
<evidence type="ECO:0000256" key="7">
    <source>
        <dbReference type="ARBA" id="ARBA00022729"/>
    </source>
</evidence>
<keyword evidence="15" id="KW-1185">Reference proteome</keyword>
<organism evidence="14 15">
    <name type="scientific">Pseudoalteromonas piscicida</name>
    <dbReference type="NCBI Taxonomy" id="43662"/>
    <lineage>
        <taxon>Bacteria</taxon>
        <taxon>Pseudomonadati</taxon>
        <taxon>Pseudomonadota</taxon>
        <taxon>Gammaproteobacteria</taxon>
        <taxon>Alteromonadales</taxon>
        <taxon>Pseudoalteromonadaceae</taxon>
        <taxon>Pseudoalteromonas</taxon>
    </lineage>
</organism>
<dbReference type="Gene3D" id="3.60.15.10">
    <property type="entry name" value="Ribonuclease Z/Hydroxyacylglutathione hydrolase-like"/>
    <property type="match status" value="2"/>
</dbReference>
<keyword evidence="8" id="KW-0574">Periplasm</keyword>
<sequence length="265" mass="30075">MRHRLTVALIWLVVASSAYSSEMEVLYQTEKAMAVRDKDYGTNIGVLASKAGLILIDPTTEEARLPNLNGLLARHFQAKRKYLLNTHKHSDHTGGNEFFQQQGFVLIDTFERLEELGVLEFSEAVSHTAHDRVFFHPASNILFTGDVYTSNWHPTFYAGGLTGFNKAIDMLLSFGDKDTLIVPGHGKPTTKRELEQHRVDTIAWVERVKQLAQKGMTVEQIKQDSRIQALLSQFNLEQRKPFLPQRALTRFVERTLTVITHAEEG</sequence>
<comment type="catalytic activity">
    <reaction evidence="1">
        <text>a beta-lactam + H2O = a substituted beta-amino acid</text>
        <dbReference type="Rhea" id="RHEA:20401"/>
        <dbReference type="ChEBI" id="CHEBI:15377"/>
        <dbReference type="ChEBI" id="CHEBI:35627"/>
        <dbReference type="ChEBI" id="CHEBI:140347"/>
        <dbReference type="EC" id="3.5.2.6"/>
    </reaction>
</comment>
<evidence type="ECO:0000256" key="11">
    <source>
        <dbReference type="ARBA" id="ARBA00023251"/>
    </source>
</evidence>
<dbReference type="EMBL" id="NKHF01000013">
    <property type="protein sequence ID" value="PCK33186.1"/>
    <property type="molecule type" value="Genomic_DNA"/>
</dbReference>
<comment type="caution">
    <text evidence="14">The sequence shown here is derived from an EMBL/GenBank/DDBJ whole genome shotgun (WGS) entry which is preliminary data.</text>
</comment>
<gene>
    <name evidence="14" type="ORF">CEX98_03215</name>
</gene>
<dbReference type="InterPro" id="IPR050855">
    <property type="entry name" value="NDM-1-like"/>
</dbReference>
<evidence type="ECO:0000256" key="6">
    <source>
        <dbReference type="ARBA" id="ARBA00022723"/>
    </source>
</evidence>
<feature type="domain" description="Metallo-beta-lactamase" evidence="13">
    <location>
        <begin position="41"/>
        <end position="185"/>
    </location>
</feature>
<comment type="cofactor">
    <cofactor evidence="2">
        <name>Zn(2+)</name>
        <dbReference type="ChEBI" id="CHEBI:29105"/>
    </cofactor>
</comment>
<evidence type="ECO:0000256" key="8">
    <source>
        <dbReference type="ARBA" id="ARBA00022764"/>
    </source>
</evidence>
<accession>A0A2A5JV04</accession>
<evidence type="ECO:0000256" key="1">
    <source>
        <dbReference type="ARBA" id="ARBA00001526"/>
    </source>
</evidence>
<comment type="subcellular location">
    <subcellularLocation>
        <location evidence="3">Periplasm</location>
    </subcellularLocation>
</comment>
<dbReference type="GO" id="GO:0017001">
    <property type="term" value="P:antibiotic catabolic process"/>
    <property type="evidence" value="ECO:0007669"/>
    <property type="project" value="InterPro"/>
</dbReference>
<dbReference type="GO" id="GO:0008800">
    <property type="term" value="F:beta-lactamase activity"/>
    <property type="evidence" value="ECO:0007669"/>
    <property type="project" value="UniProtKB-EC"/>
</dbReference>
<evidence type="ECO:0000313" key="14">
    <source>
        <dbReference type="EMBL" id="PCK33186.1"/>
    </source>
</evidence>
<evidence type="ECO:0000256" key="3">
    <source>
        <dbReference type="ARBA" id="ARBA00004418"/>
    </source>
</evidence>
<keyword evidence="6" id="KW-0479">Metal-binding</keyword>
<dbReference type="Pfam" id="PF00753">
    <property type="entry name" value="Lactamase_B"/>
    <property type="match status" value="1"/>
</dbReference>
<keyword evidence="10" id="KW-0862">Zinc</keyword>
<dbReference type="EC" id="3.5.2.6" evidence="5"/>
<comment type="similarity">
    <text evidence="4">Belongs to the metallo-beta-lactamase superfamily. Class-B beta-lactamase family.</text>
</comment>
<keyword evidence="7 12" id="KW-0732">Signal</keyword>
<dbReference type="GO" id="GO:0046677">
    <property type="term" value="P:response to antibiotic"/>
    <property type="evidence" value="ECO:0007669"/>
    <property type="project" value="UniProtKB-KW"/>
</dbReference>
<evidence type="ECO:0000256" key="4">
    <source>
        <dbReference type="ARBA" id="ARBA00005250"/>
    </source>
</evidence>
<evidence type="ECO:0000256" key="2">
    <source>
        <dbReference type="ARBA" id="ARBA00001947"/>
    </source>
</evidence>
<evidence type="ECO:0000256" key="5">
    <source>
        <dbReference type="ARBA" id="ARBA00012865"/>
    </source>
</evidence>
<dbReference type="GO" id="GO:0042597">
    <property type="term" value="C:periplasmic space"/>
    <property type="evidence" value="ECO:0007669"/>
    <property type="project" value="UniProtKB-SubCell"/>
</dbReference>
<evidence type="ECO:0000256" key="9">
    <source>
        <dbReference type="ARBA" id="ARBA00022801"/>
    </source>
</evidence>
<name>A0A2A5JV04_PSEO7</name>
<evidence type="ECO:0000256" key="10">
    <source>
        <dbReference type="ARBA" id="ARBA00022833"/>
    </source>
</evidence>
<proteinExistence type="inferred from homology"/>